<accession>A0A915XK58</accession>
<dbReference type="InterPro" id="IPR036097">
    <property type="entry name" value="HisK_dim/P_sf"/>
</dbReference>
<feature type="domain" description="PAS" evidence="9">
    <location>
        <begin position="149"/>
        <end position="180"/>
    </location>
</feature>
<comment type="catalytic activity">
    <reaction evidence="1">
        <text>ATP + protein L-histidine = ADP + protein N-phospho-L-histidine.</text>
        <dbReference type="EC" id="2.7.13.3"/>
    </reaction>
</comment>
<dbReference type="SMART" id="SM00091">
    <property type="entry name" value="PAS"/>
    <property type="match status" value="1"/>
</dbReference>
<dbReference type="InterPro" id="IPR036890">
    <property type="entry name" value="HATPase_C_sf"/>
</dbReference>
<dbReference type="InterPro" id="IPR001789">
    <property type="entry name" value="Sig_transdc_resp-reg_receiver"/>
</dbReference>
<dbReference type="SUPFAM" id="SSF47384">
    <property type="entry name" value="Homodimeric domain of signal transducing histidine kinase"/>
    <property type="match status" value="1"/>
</dbReference>
<dbReference type="PROSITE" id="PS50109">
    <property type="entry name" value="HIS_KIN"/>
    <property type="match status" value="1"/>
</dbReference>
<name>A0A915XK58_9BACT</name>
<dbReference type="GO" id="GO:0005886">
    <property type="term" value="C:plasma membrane"/>
    <property type="evidence" value="ECO:0007669"/>
    <property type="project" value="TreeGrafter"/>
</dbReference>
<reference evidence="10" key="1">
    <citation type="submission" date="2020-12" db="EMBL/GenBank/DDBJ databases">
        <title>Desulfobium dissulfuricans gen. nov., sp. nov., a novel mesophilic, sulfate-reducing bacterium isolated from a deep-sea hydrothermal vent.</title>
        <authorList>
            <person name="Hashimoto Y."/>
            <person name="Tame A."/>
            <person name="Sawayama S."/>
            <person name="Miyazaki J."/>
            <person name="Takai K."/>
            <person name="Nakagawa S."/>
        </authorList>
    </citation>
    <scope>NUCLEOTIDE SEQUENCE</scope>
    <source>
        <strain evidence="10">GF1</strain>
    </source>
</reference>
<dbReference type="InterPro" id="IPR000014">
    <property type="entry name" value="PAS"/>
</dbReference>
<feature type="domain" description="Response regulatory" evidence="8">
    <location>
        <begin position="517"/>
        <end position="632"/>
    </location>
</feature>
<dbReference type="SMART" id="SM00387">
    <property type="entry name" value="HATPase_c"/>
    <property type="match status" value="1"/>
</dbReference>
<proteinExistence type="predicted"/>
<keyword evidence="11" id="KW-1185">Reference proteome</keyword>
<dbReference type="PROSITE" id="PS50112">
    <property type="entry name" value="PAS"/>
    <property type="match status" value="1"/>
</dbReference>
<keyword evidence="3 6" id="KW-0597">Phosphoprotein</keyword>
<dbReference type="NCBIfam" id="TIGR00229">
    <property type="entry name" value="sensory_box"/>
    <property type="match status" value="1"/>
</dbReference>
<keyword evidence="4" id="KW-0808">Transferase</keyword>
<dbReference type="Proteomes" id="UP001063350">
    <property type="component" value="Chromosome"/>
</dbReference>
<dbReference type="InterPro" id="IPR004358">
    <property type="entry name" value="Sig_transdc_His_kin-like_C"/>
</dbReference>
<protein>
    <recommendedName>
        <fullName evidence="2">histidine kinase</fullName>
        <ecNumber evidence="2">2.7.13.3</ecNumber>
    </recommendedName>
</protein>
<evidence type="ECO:0000256" key="6">
    <source>
        <dbReference type="PROSITE-ProRule" id="PRU00169"/>
    </source>
</evidence>
<dbReference type="GO" id="GO:0000155">
    <property type="term" value="F:phosphorelay sensor kinase activity"/>
    <property type="evidence" value="ECO:0007669"/>
    <property type="project" value="InterPro"/>
</dbReference>
<dbReference type="PANTHER" id="PTHR43047:SF72">
    <property type="entry name" value="OSMOSENSING HISTIDINE PROTEIN KINASE SLN1"/>
    <property type="match status" value="1"/>
</dbReference>
<dbReference type="CDD" id="cd00130">
    <property type="entry name" value="PAS"/>
    <property type="match status" value="1"/>
</dbReference>
<dbReference type="Gene3D" id="3.30.450.20">
    <property type="entry name" value="PAS domain"/>
    <property type="match status" value="1"/>
</dbReference>
<feature type="domain" description="Histidine kinase" evidence="7">
    <location>
        <begin position="269"/>
        <end position="496"/>
    </location>
</feature>
<feature type="domain" description="Response regulatory" evidence="8">
    <location>
        <begin position="4"/>
        <end position="118"/>
    </location>
</feature>
<dbReference type="SUPFAM" id="SSF55785">
    <property type="entry name" value="PYP-like sensor domain (PAS domain)"/>
    <property type="match status" value="1"/>
</dbReference>
<gene>
    <name evidence="10" type="ORF">GF1_19280</name>
</gene>
<dbReference type="EC" id="2.7.13.3" evidence="2"/>
<keyword evidence="5 10" id="KW-0418">Kinase</keyword>
<dbReference type="InterPro" id="IPR003661">
    <property type="entry name" value="HisK_dim/P_dom"/>
</dbReference>
<dbReference type="InterPro" id="IPR005467">
    <property type="entry name" value="His_kinase_dom"/>
</dbReference>
<dbReference type="CDD" id="cd00156">
    <property type="entry name" value="REC"/>
    <property type="match status" value="1"/>
</dbReference>
<sequence>MAYHILIIDDEPQFCISLKMLLEADGYAVDVAHSGQEALFFLEKKSFHATLLDIGLPDISGNEIAAHISHNHPNTAIVILTGIATVENAVEAMRQGVYDYLRKPCDPEQLLRIISRAIEHKKLQSDLRASERRFRQLSEATWEGIFIYEEGCLLLANQQLCEMFGYSEEELIGEQIFNILLDRNSIRAMPLQKTEDALGPFEAKGIKKDGTRFPVEIRVKHIDYQGKTVQVAAIRDISARREAEQKRLVLMEKLADAKRMESLGLMAGSVAHDLNNILAGILTYPELLLLDLDEDFKYREEIELIRDAGKRAAAVVNDLLTVARGATCKKEVHNLNVIVSGYVNSPECRELTKRYPGVTIETELEQNLCNTRCSPMHVSKSIMNLVTNAAEALEDRKGTVRIRTCNMHVTKPIRGYETVEPGRYVVITVEDNGPGIKNADIEHIFQPFYSKKVMGRSGTGLGLAVVWNTVHDHGGYVDLVSSKKGTCFTLYFPATKEQFAAAIKEFPLQVCTGSGERILVVDDQKSQREIARRLLTRLGYKPYVVSSGEEAVEFIKRESVDLVMLDMIMGPGLNGCETYQRIVQHAPGLRAIITSGYSSPEDIEKARHLGISQFIKKPYSMQDLGQALKLEIAQ</sequence>
<dbReference type="PRINTS" id="PR00344">
    <property type="entry name" value="BCTRLSENSOR"/>
</dbReference>
<dbReference type="Pfam" id="PF13426">
    <property type="entry name" value="PAS_9"/>
    <property type="match status" value="1"/>
</dbReference>
<dbReference type="Pfam" id="PF02518">
    <property type="entry name" value="HATPase_c"/>
    <property type="match status" value="1"/>
</dbReference>
<evidence type="ECO:0000259" key="8">
    <source>
        <dbReference type="PROSITE" id="PS50110"/>
    </source>
</evidence>
<dbReference type="Pfam" id="PF00072">
    <property type="entry name" value="Response_reg"/>
    <property type="match status" value="2"/>
</dbReference>
<dbReference type="Gene3D" id="3.30.565.10">
    <property type="entry name" value="Histidine kinase-like ATPase, C-terminal domain"/>
    <property type="match status" value="1"/>
</dbReference>
<dbReference type="SMART" id="SM00448">
    <property type="entry name" value="REC"/>
    <property type="match status" value="2"/>
</dbReference>
<feature type="modified residue" description="4-aspartylphosphate" evidence="6">
    <location>
        <position position="566"/>
    </location>
</feature>
<dbReference type="SUPFAM" id="SSF55874">
    <property type="entry name" value="ATPase domain of HSP90 chaperone/DNA topoisomerase II/histidine kinase"/>
    <property type="match status" value="1"/>
</dbReference>
<dbReference type="Pfam" id="PF00512">
    <property type="entry name" value="HisKA"/>
    <property type="match status" value="1"/>
</dbReference>
<evidence type="ECO:0000259" key="9">
    <source>
        <dbReference type="PROSITE" id="PS50112"/>
    </source>
</evidence>
<dbReference type="Gene3D" id="1.10.287.130">
    <property type="match status" value="1"/>
</dbReference>
<organism evidence="10 11">
    <name type="scientific">Desulfolithobacter dissulfuricans</name>
    <dbReference type="NCBI Taxonomy" id="2795293"/>
    <lineage>
        <taxon>Bacteria</taxon>
        <taxon>Pseudomonadati</taxon>
        <taxon>Thermodesulfobacteriota</taxon>
        <taxon>Desulfobulbia</taxon>
        <taxon>Desulfobulbales</taxon>
        <taxon>Desulfobulbaceae</taxon>
        <taxon>Desulfolithobacter</taxon>
    </lineage>
</organism>
<dbReference type="InterPro" id="IPR011006">
    <property type="entry name" value="CheY-like_superfamily"/>
</dbReference>
<evidence type="ECO:0000256" key="1">
    <source>
        <dbReference type="ARBA" id="ARBA00000085"/>
    </source>
</evidence>
<dbReference type="Gene3D" id="3.40.50.2300">
    <property type="match status" value="2"/>
</dbReference>
<dbReference type="PANTHER" id="PTHR43047">
    <property type="entry name" value="TWO-COMPONENT HISTIDINE PROTEIN KINASE"/>
    <property type="match status" value="1"/>
</dbReference>
<dbReference type="AlphaFoldDB" id="A0A915XK58"/>
<dbReference type="RefSeq" id="WP_267926299.1">
    <property type="nucleotide sequence ID" value="NZ_AP024233.1"/>
</dbReference>
<dbReference type="InterPro" id="IPR035965">
    <property type="entry name" value="PAS-like_dom_sf"/>
</dbReference>
<dbReference type="PROSITE" id="PS50110">
    <property type="entry name" value="RESPONSE_REGULATORY"/>
    <property type="match status" value="2"/>
</dbReference>
<evidence type="ECO:0000256" key="5">
    <source>
        <dbReference type="ARBA" id="ARBA00022777"/>
    </source>
</evidence>
<dbReference type="KEGG" id="ddu:GF1_19280"/>
<evidence type="ECO:0000313" key="10">
    <source>
        <dbReference type="EMBL" id="BCO09552.1"/>
    </source>
</evidence>
<dbReference type="InterPro" id="IPR003594">
    <property type="entry name" value="HATPase_dom"/>
</dbReference>
<evidence type="ECO:0000256" key="2">
    <source>
        <dbReference type="ARBA" id="ARBA00012438"/>
    </source>
</evidence>
<dbReference type="CDD" id="cd00082">
    <property type="entry name" value="HisKA"/>
    <property type="match status" value="1"/>
</dbReference>
<dbReference type="SMART" id="SM00388">
    <property type="entry name" value="HisKA"/>
    <property type="match status" value="1"/>
</dbReference>
<evidence type="ECO:0000313" key="11">
    <source>
        <dbReference type="Proteomes" id="UP001063350"/>
    </source>
</evidence>
<feature type="modified residue" description="4-aspartylphosphate" evidence="6">
    <location>
        <position position="53"/>
    </location>
</feature>
<dbReference type="GO" id="GO:0009927">
    <property type="term" value="F:histidine phosphotransfer kinase activity"/>
    <property type="evidence" value="ECO:0007669"/>
    <property type="project" value="TreeGrafter"/>
</dbReference>
<evidence type="ECO:0000256" key="3">
    <source>
        <dbReference type="ARBA" id="ARBA00022553"/>
    </source>
</evidence>
<dbReference type="EMBL" id="AP024233">
    <property type="protein sequence ID" value="BCO09552.1"/>
    <property type="molecule type" value="Genomic_DNA"/>
</dbReference>
<evidence type="ECO:0000259" key="7">
    <source>
        <dbReference type="PROSITE" id="PS50109"/>
    </source>
</evidence>
<dbReference type="SUPFAM" id="SSF52172">
    <property type="entry name" value="CheY-like"/>
    <property type="match status" value="2"/>
</dbReference>
<evidence type="ECO:0000256" key="4">
    <source>
        <dbReference type="ARBA" id="ARBA00022679"/>
    </source>
</evidence>